<evidence type="ECO:0000256" key="4">
    <source>
        <dbReference type="ARBA" id="ARBA00023136"/>
    </source>
</evidence>
<dbReference type="GO" id="GO:0090158">
    <property type="term" value="P:endoplasmic reticulum membrane organization"/>
    <property type="evidence" value="ECO:0007669"/>
    <property type="project" value="TreeGrafter"/>
</dbReference>
<protein>
    <submittedName>
        <fullName evidence="7">MSP major sperm protein domain containing protein</fullName>
    </submittedName>
</protein>
<evidence type="ECO:0000256" key="1">
    <source>
        <dbReference type="ARBA" id="ARBA00004211"/>
    </source>
</evidence>
<dbReference type="AlphaFoldDB" id="A0A9K3LR47"/>
<reference evidence="7" key="2">
    <citation type="submission" date="2021-04" db="EMBL/GenBank/DDBJ databases">
        <authorList>
            <person name="Podell S."/>
        </authorList>
    </citation>
    <scope>NUCLEOTIDE SEQUENCE</scope>
    <source>
        <strain evidence="7">Hildebrandi</strain>
    </source>
</reference>
<dbReference type="PANTHER" id="PTHR10809">
    <property type="entry name" value="VESICLE-ASSOCIATED MEMBRANE PROTEIN-ASSOCIATED PROTEIN"/>
    <property type="match status" value="1"/>
</dbReference>
<keyword evidence="8" id="KW-1185">Reference proteome</keyword>
<dbReference type="InterPro" id="IPR016763">
    <property type="entry name" value="VAP"/>
</dbReference>
<feature type="region of interest" description="Disordered" evidence="5">
    <location>
        <begin position="232"/>
        <end position="251"/>
    </location>
</feature>
<dbReference type="GO" id="GO:0005886">
    <property type="term" value="C:plasma membrane"/>
    <property type="evidence" value="ECO:0007669"/>
    <property type="project" value="TreeGrafter"/>
</dbReference>
<evidence type="ECO:0000256" key="3">
    <source>
        <dbReference type="ARBA" id="ARBA00022989"/>
    </source>
</evidence>
<dbReference type="InterPro" id="IPR000535">
    <property type="entry name" value="MSP_dom"/>
</dbReference>
<dbReference type="GO" id="GO:0061817">
    <property type="term" value="P:endoplasmic reticulum-plasma membrane tethering"/>
    <property type="evidence" value="ECO:0007669"/>
    <property type="project" value="TreeGrafter"/>
</dbReference>
<dbReference type="OrthoDB" id="264603at2759"/>
<keyword evidence="3" id="KW-1133">Transmembrane helix</keyword>
<evidence type="ECO:0000313" key="7">
    <source>
        <dbReference type="EMBL" id="KAG7366414.1"/>
    </source>
</evidence>
<evidence type="ECO:0000259" key="6">
    <source>
        <dbReference type="PROSITE" id="PS50202"/>
    </source>
</evidence>
<evidence type="ECO:0000313" key="8">
    <source>
        <dbReference type="Proteomes" id="UP000693970"/>
    </source>
</evidence>
<proteinExistence type="predicted"/>
<dbReference type="PROSITE" id="PS50202">
    <property type="entry name" value="MSP"/>
    <property type="match status" value="1"/>
</dbReference>
<dbReference type="PANTHER" id="PTHR10809:SF6">
    <property type="entry name" value="AT11025P-RELATED"/>
    <property type="match status" value="1"/>
</dbReference>
<keyword evidence="2" id="KW-0812">Transmembrane</keyword>
<name>A0A9K3LR47_9STRA</name>
<reference evidence="7" key="1">
    <citation type="journal article" date="2021" name="Sci. Rep.">
        <title>Diploid genomic architecture of Nitzschia inconspicua, an elite biomass production diatom.</title>
        <authorList>
            <person name="Oliver A."/>
            <person name="Podell S."/>
            <person name="Pinowska A."/>
            <person name="Traller J.C."/>
            <person name="Smith S.R."/>
            <person name="McClure R."/>
            <person name="Beliaev A."/>
            <person name="Bohutskyi P."/>
            <person name="Hill E.A."/>
            <person name="Rabines A."/>
            <person name="Zheng H."/>
            <person name="Allen L.Z."/>
            <person name="Kuo A."/>
            <person name="Grigoriev I.V."/>
            <person name="Allen A.E."/>
            <person name="Hazlebeck D."/>
            <person name="Allen E.E."/>
        </authorList>
    </citation>
    <scope>NUCLEOTIDE SEQUENCE</scope>
    <source>
        <strain evidence="7">Hildebrandi</strain>
    </source>
</reference>
<dbReference type="Proteomes" id="UP000693970">
    <property type="component" value="Unassembled WGS sequence"/>
</dbReference>
<accession>A0A9K3LR47</accession>
<feature type="domain" description="MSP" evidence="6">
    <location>
        <begin position="3"/>
        <end position="130"/>
    </location>
</feature>
<dbReference type="GO" id="GO:0005789">
    <property type="term" value="C:endoplasmic reticulum membrane"/>
    <property type="evidence" value="ECO:0007669"/>
    <property type="project" value="InterPro"/>
</dbReference>
<keyword evidence="4" id="KW-0472">Membrane</keyword>
<evidence type="ECO:0000256" key="5">
    <source>
        <dbReference type="SAM" id="MobiDB-lite"/>
    </source>
</evidence>
<comment type="subcellular location">
    <subcellularLocation>
        <location evidence="1">Membrane</location>
        <topology evidence="1">Single-pass type IV membrane protein</topology>
    </subcellularLocation>
</comment>
<sequence length="320" mass="34330">MTSLLIDPETELVFSLSKSEATPRCMMTLKHPGGSDEFVAFKVKTTQPRRYLVRPNQGLIGPGTSETISILLVEKDKQVLLQSYERLGQSGLDHSKDKFLVQSCPVDKAFAAKKAGDQTELYEALTTMWNTVTAGGSTTPVHNKKLHVRHVVTQEASAAAATARAAPKLEKAPHSNLKDMNPEQLATELSGLRRKYDELVSFSVNLTAERDILSNTLEQTKRDYNREMAARSALENKQGGGSARGGSGKGGKSGGASLFQMVFLGLACFLAGAKIGATGNAPYLPVVGNFFIEGDAKLVKVEPVSPPPTPEEVANDGGEL</sequence>
<gene>
    <name evidence="7" type="ORF">IV203_029084</name>
</gene>
<feature type="compositionally biased region" description="Gly residues" evidence="5">
    <location>
        <begin position="238"/>
        <end position="251"/>
    </location>
</feature>
<evidence type="ECO:0000256" key="2">
    <source>
        <dbReference type="ARBA" id="ARBA00022692"/>
    </source>
</evidence>
<dbReference type="EMBL" id="JAGRRH010000007">
    <property type="protein sequence ID" value="KAG7366414.1"/>
    <property type="molecule type" value="Genomic_DNA"/>
</dbReference>
<dbReference type="Pfam" id="PF00635">
    <property type="entry name" value="Motile_Sperm"/>
    <property type="match status" value="1"/>
</dbReference>
<comment type="caution">
    <text evidence="7">The sequence shown here is derived from an EMBL/GenBank/DDBJ whole genome shotgun (WGS) entry which is preliminary data.</text>
</comment>
<organism evidence="7 8">
    <name type="scientific">Nitzschia inconspicua</name>
    <dbReference type="NCBI Taxonomy" id="303405"/>
    <lineage>
        <taxon>Eukaryota</taxon>
        <taxon>Sar</taxon>
        <taxon>Stramenopiles</taxon>
        <taxon>Ochrophyta</taxon>
        <taxon>Bacillariophyta</taxon>
        <taxon>Bacillariophyceae</taxon>
        <taxon>Bacillariophycidae</taxon>
        <taxon>Bacillariales</taxon>
        <taxon>Bacillariaceae</taxon>
        <taxon>Nitzschia</taxon>
    </lineage>
</organism>